<dbReference type="Pfam" id="PF13343">
    <property type="entry name" value="SBP_bac_6"/>
    <property type="match status" value="1"/>
</dbReference>
<proteinExistence type="predicted"/>
<keyword evidence="3" id="KW-1185">Reference proteome</keyword>
<evidence type="ECO:0000313" key="3">
    <source>
        <dbReference type="Proteomes" id="UP000460272"/>
    </source>
</evidence>
<dbReference type="Gene3D" id="3.40.190.10">
    <property type="entry name" value="Periplasmic binding protein-like II"/>
    <property type="match status" value="2"/>
</dbReference>
<dbReference type="EMBL" id="RPFW01000002">
    <property type="protein sequence ID" value="TVZ05184.1"/>
    <property type="molecule type" value="Genomic_DNA"/>
</dbReference>
<evidence type="ECO:0000256" key="1">
    <source>
        <dbReference type="ARBA" id="ARBA00022729"/>
    </source>
</evidence>
<reference evidence="2 3" key="1">
    <citation type="submission" date="2018-11" db="EMBL/GenBank/DDBJ databases">
        <title>Trebonia kvetii gen.nov., sp.nov., a novel acidophilic actinobacterium, and proposal of the new actinobacterial family Treboniaceae fam. nov.</title>
        <authorList>
            <person name="Rapoport D."/>
            <person name="Sagova-Mareckova M."/>
            <person name="Sedlacek I."/>
            <person name="Provaznik J."/>
            <person name="Kralova S."/>
            <person name="Pavlinic D."/>
            <person name="Benes V."/>
            <person name="Kopecky J."/>
        </authorList>
    </citation>
    <scope>NUCLEOTIDE SEQUENCE [LARGE SCALE GENOMIC DNA]</scope>
    <source>
        <strain evidence="2 3">15Tr583</strain>
    </source>
</reference>
<dbReference type="GO" id="GO:0015888">
    <property type="term" value="P:thiamine transport"/>
    <property type="evidence" value="ECO:0007669"/>
    <property type="project" value="TreeGrafter"/>
</dbReference>
<dbReference type="OrthoDB" id="366726at2"/>
<name>A0A6P2C1E3_9ACTN</name>
<organism evidence="2 3">
    <name type="scientific">Trebonia kvetii</name>
    <dbReference type="NCBI Taxonomy" id="2480626"/>
    <lineage>
        <taxon>Bacteria</taxon>
        <taxon>Bacillati</taxon>
        <taxon>Actinomycetota</taxon>
        <taxon>Actinomycetes</taxon>
        <taxon>Streptosporangiales</taxon>
        <taxon>Treboniaceae</taxon>
        <taxon>Trebonia</taxon>
    </lineage>
</organism>
<gene>
    <name evidence="2" type="ORF">EAS64_11360</name>
</gene>
<protein>
    <submittedName>
        <fullName evidence="2">Extracellular solute-binding protein</fullName>
    </submittedName>
</protein>
<dbReference type="SUPFAM" id="SSF53850">
    <property type="entry name" value="Periplasmic binding protein-like II"/>
    <property type="match status" value="1"/>
</dbReference>
<keyword evidence="1" id="KW-0732">Signal</keyword>
<dbReference type="PANTHER" id="PTHR30006:SF2">
    <property type="entry name" value="ABC TRANSPORTER SUBSTRATE-BINDING PROTEIN"/>
    <property type="match status" value="1"/>
</dbReference>
<dbReference type="PANTHER" id="PTHR30006">
    <property type="entry name" value="THIAMINE-BINDING PERIPLASMIC PROTEIN-RELATED"/>
    <property type="match status" value="1"/>
</dbReference>
<dbReference type="GO" id="GO:0030975">
    <property type="term" value="F:thiamine binding"/>
    <property type="evidence" value="ECO:0007669"/>
    <property type="project" value="TreeGrafter"/>
</dbReference>
<dbReference type="Proteomes" id="UP000460272">
    <property type="component" value="Unassembled WGS sequence"/>
</dbReference>
<comment type="caution">
    <text evidence="2">The sequence shown here is derived from an EMBL/GenBank/DDBJ whole genome shotgun (WGS) entry which is preliminary data.</text>
</comment>
<accession>A0A6P2C1E3</accession>
<dbReference type="AlphaFoldDB" id="A0A6P2C1E3"/>
<dbReference type="GO" id="GO:0030288">
    <property type="term" value="C:outer membrane-bounded periplasmic space"/>
    <property type="evidence" value="ECO:0007669"/>
    <property type="project" value="TreeGrafter"/>
</dbReference>
<sequence>MKLAVLAKMPMLALLPLGRHGRDTLRASKAIVAAAAAVGSILLAAGCTSSGSPNAARPFGSNARSAAAFHGMAGLVAAAQREGQLNVIGLPSTWANYGTIMDDFTALYGIKITDMNPEGSSQDELNAVKQLKGQSNAPDVVDIDSASAAEGEHDGYWAPYRVTAWNKIPTWAKLANGGYYAAYGGYMAIGYEPSLVKVAPTTFKSLLRGPYRNQVAIDGDPTQTRSAFAAVYAAALANGGSLANIAAGVNYFRGLKHAGNFVQVRGTPGTMLSGQTPILIWWDYLLNSQVRPLVKNLKIVIPPDGVYASYYNQAISASAPHPAAARLWEEFLYSAEGQNLFLEGSVRPIELRSLLAAGMIDAPAYQILPKVPASAVYQLPSAAEQATADTVVAKLWPSVTG</sequence>
<dbReference type="GO" id="GO:0030976">
    <property type="term" value="F:thiamine pyrophosphate binding"/>
    <property type="evidence" value="ECO:0007669"/>
    <property type="project" value="TreeGrafter"/>
</dbReference>
<evidence type="ECO:0000313" key="2">
    <source>
        <dbReference type="EMBL" id="TVZ05184.1"/>
    </source>
</evidence>